<sequence length="251" mass="27722">MKAKNRDLYIDGLGVNFSGFQAVNNFSMVVKHGEMRVLLGANGAGKTTLMDMICGKTQSTAGRIFLGDKEITNKPPHLIARMGIGRKFQIPSVFKELSVLQNLSVAAMQESTVLANLGSMKRRVDHERMKEVMSMTNLENKAHELAENLSHGETPWLELAMLIIRKPQVILLDEPTAGMTADETLKTSRIMNNLKGQHTIIAVEHDMAFVREIADKITVMHQGEFLAEGHISDIENNQAVKDAYLGSGGIH</sequence>
<dbReference type="STRING" id="45496.SAMN04488079_11522"/>
<dbReference type="Proteomes" id="UP000198924">
    <property type="component" value="Unassembled WGS sequence"/>
</dbReference>
<dbReference type="AlphaFoldDB" id="A0A1I4AM83"/>
<dbReference type="SUPFAM" id="SSF52540">
    <property type="entry name" value="P-loop containing nucleoside triphosphate hydrolases"/>
    <property type="match status" value="1"/>
</dbReference>
<reference evidence="6" key="1">
    <citation type="submission" date="2016-10" db="EMBL/GenBank/DDBJ databases">
        <authorList>
            <person name="Varghese N."/>
            <person name="Submissions S."/>
        </authorList>
    </citation>
    <scope>NUCLEOTIDE SEQUENCE [LARGE SCALE GENOMIC DNA]</scope>
    <source>
        <strain evidence="6">DSM 11578</strain>
    </source>
</reference>
<dbReference type="SMART" id="SM00382">
    <property type="entry name" value="AAA"/>
    <property type="match status" value="1"/>
</dbReference>
<dbReference type="PANTHER" id="PTHR45772">
    <property type="entry name" value="CONSERVED COMPONENT OF ABC TRANSPORTER FOR NATURAL AMINO ACIDS-RELATED"/>
    <property type="match status" value="1"/>
</dbReference>
<dbReference type="PROSITE" id="PS50893">
    <property type="entry name" value="ABC_TRANSPORTER_2"/>
    <property type="match status" value="1"/>
</dbReference>
<protein>
    <submittedName>
        <fullName evidence="5">Urea transport system ATP-binding protein</fullName>
    </submittedName>
</protein>
<feature type="domain" description="ABC transporter" evidence="4">
    <location>
        <begin position="3"/>
        <end position="247"/>
    </location>
</feature>
<evidence type="ECO:0000259" key="4">
    <source>
        <dbReference type="PROSITE" id="PS50893"/>
    </source>
</evidence>
<evidence type="ECO:0000313" key="6">
    <source>
        <dbReference type="Proteomes" id="UP000198924"/>
    </source>
</evidence>
<accession>A0A1I4AM83</accession>
<keyword evidence="3 5" id="KW-0067">ATP-binding</keyword>
<dbReference type="InterPro" id="IPR027417">
    <property type="entry name" value="P-loop_NTPase"/>
</dbReference>
<dbReference type="OrthoDB" id="9805514at2"/>
<dbReference type="NCBIfam" id="TIGR03411">
    <property type="entry name" value="urea_trans_UrtD"/>
    <property type="match status" value="1"/>
</dbReference>
<dbReference type="InterPro" id="IPR003439">
    <property type="entry name" value="ABC_transporter-like_ATP-bd"/>
</dbReference>
<dbReference type="RefSeq" id="WP_091715001.1">
    <property type="nucleotide sequence ID" value="NZ_FOSH01000015.1"/>
</dbReference>
<dbReference type="Gene3D" id="3.40.50.300">
    <property type="entry name" value="P-loop containing nucleotide triphosphate hydrolases"/>
    <property type="match status" value="1"/>
</dbReference>
<keyword evidence="1" id="KW-0813">Transport</keyword>
<dbReference type="EMBL" id="FOSH01000015">
    <property type="protein sequence ID" value="SFK57605.1"/>
    <property type="molecule type" value="Genomic_DNA"/>
</dbReference>
<dbReference type="GO" id="GO:0016887">
    <property type="term" value="F:ATP hydrolysis activity"/>
    <property type="evidence" value="ECO:0007669"/>
    <property type="project" value="InterPro"/>
</dbReference>
<dbReference type="InterPro" id="IPR051120">
    <property type="entry name" value="ABC_AA/LPS_Transport"/>
</dbReference>
<name>A0A1I4AM83_9GAMM</name>
<evidence type="ECO:0000256" key="1">
    <source>
        <dbReference type="ARBA" id="ARBA00022448"/>
    </source>
</evidence>
<evidence type="ECO:0000313" key="5">
    <source>
        <dbReference type="EMBL" id="SFK57605.1"/>
    </source>
</evidence>
<dbReference type="GO" id="GO:0005886">
    <property type="term" value="C:plasma membrane"/>
    <property type="evidence" value="ECO:0007669"/>
    <property type="project" value="TreeGrafter"/>
</dbReference>
<evidence type="ECO:0000256" key="2">
    <source>
        <dbReference type="ARBA" id="ARBA00022741"/>
    </source>
</evidence>
<keyword evidence="6" id="KW-1185">Reference proteome</keyword>
<dbReference type="CDD" id="cd03219">
    <property type="entry name" value="ABC_Mj1267_LivG_branched"/>
    <property type="match status" value="1"/>
</dbReference>
<dbReference type="InterPro" id="IPR017781">
    <property type="entry name" value="ABC_transptr_urea_ATP-bd_UrtD"/>
</dbReference>
<dbReference type="InterPro" id="IPR003593">
    <property type="entry name" value="AAA+_ATPase"/>
</dbReference>
<evidence type="ECO:0000256" key="3">
    <source>
        <dbReference type="ARBA" id="ARBA00022840"/>
    </source>
</evidence>
<gene>
    <name evidence="5" type="ORF">SAMN04488079_11522</name>
</gene>
<dbReference type="Pfam" id="PF00005">
    <property type="entry name" value="ABC_tran"/>
    <property type="match status" value="1"/>
</dbReference>
<organism evidence="5 6">
    <name type="scientific">Methylophaga sulfidovorans</name>
    <dbReference type="NCBI Taxonomy" id="45496"/>
    <lineage>
        <taxon>Bacteria</taxon>
        <taxon>Pseudomonadati</taxon>
        <taxon>Pseudomonadota</taxon>
        <taxon>Gammaproteobacteria</taxon>
        <taxon>Thiotrichales</taxon>
        <taxon>Piscirickettsiaceae</taxon>
        <taxon>Methylophaga</taxon>
    </lineage>
</organism>
<dbReference type="GO" id="GO:0005524">
    <property type="term" value="F:ATP binding"/>
    <property type="evidence" value="ECO:0007669"/>
    <property type="project" value="UniProtKB-KW"/>
</dbReference>
<dbReference type="PANTHER" id="PTHR45772:SF8">
    <property type="entry name" value="HIGH-AFFINITY BRANCHED-CHAIN AMINO ACID TRANSPORT ATP-BINDING PROTEIN"/>
    <property type="match status" value="1"/>
</dbReference>
<keyword evidence="2" id="KW-0547">Nucleotide-binding</keyword>
<proteinExistence type="predicted"/>